<name>A0A5C1ALG7_9BACT</name>
<dbReference type="KEGG" id="lrs:PX52LOC_05614"/>
<dbReference type="AlphaFoldDB" id="A0A5C1ALG7"/>
<evidence type="ECO:0000313" key="8">
    <source>
        <dbReference type="Proteomes" id="UP000324974"/>
    </source>
</evidence>
<dbReference type="EMBL" id="CP042425">
    <property type="protein sequence ID" value="QEL18582.1"/>
    <property type="molecule type" value="Genomic_DNA"/>
</dbReference>
<organism evidence="7 8">
    <name type="scientific">Limnoglobus roseus</name>
    <dbReference type="NCBI Taxonomy" id="2598579"/>
    <lineage>
        <taxon>Bacteria</taxon>
        <taxon>Pseudomonadati</taxon>
        <taxon>Planctomycetota</taxon>
        <taxon>Planctomycetia</taxon>
        <taxon>Gemmatales</taxon>
        <taxon>Gemmataceae</taxon>
        <taxon>Limnoglobus</taxon>
    </lineage>
</organism>
<keyword evidence="3" id="KW-0732">Signal</keyword>
<evidence type="ECO:0000256" key="5">
    <source>
        <dbReference type="ARBA" id="ARBA00022833"/>
    </source>
</evidence>
<dbReference type="Pfam" id="PF00413">
    <property type="entry name" value="Peptidase_M10"/>
    <property type="match status" value="1"/>
</dbReference>
<reference evidence="8" key="1">
    <citation type="submission" date="2019-08" db="EMBL/GenBank/DDBJ databases">
        <title>Limnoglobus roseus gen. nov., sp. nov., a novel freshwater planctomycete with a giant genome from the family Gemmataceae.</title>
        <authorList>
            <person name="Kulichevskaya I.S."/>
            <person name="Naumoff D.G."/>
            <person name="Miroshnikov K."/>
            <person name="Ivanova A."/>
            <person name="Philippov D.A."/>
            <person name="Hakobyan A."/>
            <person name="Rijpstra I.C."/>
            <person name="Sinninghe Damste J.S."/>
            <person name="Liesack W."/>
            <person name="Dedysh S.N."/>
        </authorList>
    </citation>
    <scope>NUCLEOTIDE SEQUENCE [LARGE SCALE GENOMIC DNA]</scope>
    <source>
        <strain evidence="8">PX52</strain>
    </source>
</reference>
<dbReference type="Pfam" id="PF13517">
    <property type="entry name" value="FG-GAP_3"/>
    <property type="match status" value="2"/>
</dbReference>
<dbReference type="GO" id="GO:0008270">
    <property type="term" value="F:zinc ion binding"/>
    <property type="evidence" value="ECO:0007669"/>
    <property type="project" value="InterPro"/>
</dbReference>
<dbReference type="RefSeq" id="WP_168219235.1">
    <property type="nucleotide sequence ID" value="NZ_CP042425.1"/>
</dbReference>
<evidence type="ECO:0000256" key="2">
    <source>
        <dbReference type="ARBA" id="ARBA00022723"/>
    </source>
</evidence>
<dbReference type="Gene3D" id="3.40.390.10">
    <property type="entry name" value="Collagenase (Catalytic Domain)"/>
    <property type="match status" value="1"/>
</dbReference>
<dbReference type="GO" id="GO:0004222">
    <property type="term" value="F:metalloendopeptidase activity"/>
    <property type="evidence" value="ECO:0007669"/>
    <property type="project" value="InterPro"/>
</dbReference>
<keyword evidence="2" id="KW-0479">Metal-binding</keyword>
<evidence type="ECO:0000256" key="4">
    <source>
        <dbReference type="ARBA" id="ARBA00022801"/>
    </source>
</evidence>
<feature type="domain" description="Peptidase M10 metallopeptidase" evidence="6">
    <location>
        <begin position="141"/>
        <end position="182"/>
    </location>
</feature>
<gene>
    <name evidence="7" type="ORF">PX52LOC_05614</name>
</gene>
<dbReference type="Gene3D" id="2.130.10.130">
    <property type="entry name" value="Integrin alpha, N-terminal"/>
    <property type="match status" value="1"/>
</dbReference>
<dbReference type="PANTHER" id="PTHR44103:SF1">
    <property type="entry name" value="PROPROTEIN CONVERTASE P"/>
    <property type="match status" value="1"/>
</dbReference>
<dbReference type="InterPro" id="IPR028994">
    <property type="entry name" value="Integrin_alpha_N"/>
</dbReference>
<dbReference type="GO" id="GO:0006508">
    <property type="term" value="P:proteolysis"/>
    <property type="evidence" value="ECO:0007669"/>
    <property type="project" value="UniProtKB-KW"/>
</dbReference>
<sequence>MRRRSRSVLAVESLDNRLVPAVSLQFDYSLDANGFFADASRRTALEQAGAELVSRLDTDFAAIAPAGGNTWSLLLNNPSSGEQTEIKNPTVPADTIVVYVGAYNLDAAEAGEGGFGGYKAGGDSDWLNLVKTRGAAGFSLWGGSIAFDLDLNWNFSANAPARGQTDFYTVATHELGHLLGIGTAPQYFNLVSGNTFTGANATAANGGDPLRLSTDHSHLVQGTQDHGAEASLQPRIVSGKRYGFTNIDYAVLQDIGWTASETATSPPTATAPITSAAPAGWTTVTSDLVALSQPGGSVQLFRQNAANQLVPVGAVYSPFGETASAVRSAIADVTGDGNPDLVFAAGPGAGSQVRVIDGQTGAPVGGTFSAFESSYTGGLFVTAADVDRDGHADVVVTPDQGGGGRVVVFSFATGEPKVIANFFGIDDMQFRGGARVAAEDINGDGAADLIVGAGFGGGPRVAIFDGSTVATGTPKKFVNDFFAFSGPDLAGLRNGIYIAAGDLNGDGKAEVIFGGGPGGGPRITVLDGATLTQNPVAAVASPWANFFAFDAAQRGGVRPAVRDVDRDGRLDLVVGSGEQLPAAIRVYTAANGTPGNGLQAGYYTEPFGDTPIADGIYVG</sequence>
<dbReference type="InterPro" id="IPR024079">
    <property type="entry name" value="MetalloPept_cat_dom_sf"/>
</dbReference>
<accession>A0A5C1ALG7</accession>
<dbReference type="InterPro" id="IPR001818">
    <property type="entry name" value="Pept_M10_metallopeptidase"/>
</dbReference>
<evidence type="ECO:0000256" key="1">
    <source>
        <dbReference type="ARBA" id="ARBA00022670"/>
    </source>
</evidence>
<evidence type="ECO:0000259" key="6">
    <source>
        <dbReference type="Pfam" id="PF00413"/>
    </source>
</evidence>
<proteinExistence type="predicted"/>
<dbReference type="SUPFAM" id="SSF69318">
    <property type="entry name" value="Integrin alpha N-terminal domain"/>
    <property type="match status" value="1"/>
</dbReference>
<evidence type="ECO:0000313" key="7">
    <source>
        <dbReference type="EMBL" id="QEL18582.1"/>
    </source>
</evidence>
<keyword evidence="1" id="KW-0645">Protease</keyword>
<dbReference type="Proteomes" id="UP000324974">
    <property type="component" value="Chromosome"/>
</dbReference>
<dbReference type="InterPro" id="IPR013517">
    <property type="entry name" value="FG-GAP"/>
</dbReference>
<dbReference type="PANTHER" id="PTHR44103">
    <property type="entry name" value="PROPROTEIN CONVERTASE P"/>
    <property type="match status" value="1"/>
</dbReference>
<evidence type="ECO:0000256" key="3">
    <source>
        <dbReference type="ARBA" id="ARBA00022729"/>
    </source>
</evidence>
<keyword evidence="8" id="KW-1185">Reference proteome</keyword>
<dbReference type="SUPFAM" id="SSF55486">
    <property type="entry name" value="Metalloproteases ('zincins'), catalytic domain"/>
    <property type="match status" value="1"/>
</dbReference>
<keyword evidence="4" id="KW-0378">Hydrolase</keyword>
<protein>
    <submittedName>
        <fullName evidence="7">VCBS repeat-containing protein</fullName>
    </submittedName>
</protein>
<keyword evidence="5" id="KW-0862">Zinc</keyword>
<dbReference type="GO" id="GO:0031012">
    <property type="term" value="C:extracellular matrix"/>
    <property type="evidence" value="ECO:0007669"/>
    <property type="project" value="InterPro"/>
</dbReference>